<evidence type="ECO:0000313" key="13">
    <source>
        <dbReference type="EMBL" id="EEY70102.1"/>
    </source>
</evidence>
<evidence type="ECO:0000256" key="5">
    <source>
        <dbReference type="ARBA" id="ARBA00022741"/>
    </source>
</evidence>
<reference evidence="14" key="1">
    <citation type="journal article" date="2009" name="Nature">
        <title>Genome sequence and analysis of the Irish potato famine pathogen Phytophthora infestans.</title>
        <authorList>
            <consortium name="The Broad Institute Genome Sequencing Platform"/>
            <person name="Haas B.J."/>
            <person name="Kamoun S."/>
            <person name="Zody M.C."/>
            <person name="Jiang R.H."/>
            <person name="Handsaker R.E."/>
            <person name="Cano L.M."/>
            <person name="Grabherr M."/>
            <person name="Kodira C.D."/>
            <person name="Raffaele S."/>
            <person name="Torto-Alalibo T."/>
            <person name="Bozkurt T.O."/>
            <person name="Ah-Fong A.M."/>
            <person name="Alvarado L."/>
            <person name="Anderson V.L."/>
            <person name="Armstrong M.R."/>
            <person name="Avrova A."/>
            <person name="Baxter L."/>
            <person name="Beynon J."/>
            <person name="Boevink P.C."/>
            <person name="Bollmann S.R."/>
            <person name="Bos J.I."/>
            <person name="Bulone V."/>
            <person name="Cai G."/>
            <person name="Cakir C."/>
            <person name="Carrington J.C."/>
            <person name="Chawner M."/>
            <person name="Conti L."/>
            <person name="Costanzo S."/>
            <person name="Ewan R."/>
            <person name="Fahlgren N."/>
            <person name="Fischbach M.A."/>
            <person name="Fugelstad J."/>
            <person name="Gilroy E.M."/>
            <person name="Gnerre S."/>
            <person name="Green P.J."/>
            <person name="Grenville-Briggs L.J."/>
            <person name="Griffith J."/>
            <person name="Grunwald N.J."/>
            <person name="Horn K."/>
            <person name="Horner N.R."/>
            <person name="Hu C.H."/>
            <person name="Huitema E."/>
            <person name="Jeong D.H."/>
            <person name="Jones A.M."/>
            <person name="Jones J.D."/>
            <person name="Jones R.W."/>
            <person name="Karlsson E.K."/>
            <person name="Kunjeti S.G."/>
            <person name="Lamour K."/>
            <person name="Liu Z."/>
            <person name="Ma L."/>
            <person name="Maclean D."/>
            <person name="Chibucos M.C."/>
            <person name="McDonald H."/>
            <person name="McWalters J."/>
            <person name="Meijer H.J."/>
            <person name="Morgan W."/>
            <person name="Morris P.F."/>
            <person name="Munro C.A."/>
            <person name="O'Neill K."/>
            <person name="Ospina-Giraldo M."/>
            <person name="Pinzon A."/>
            <person name="Pritchard L."/>
            <person name="Ramsahoye B."/>
            <person name="Ren Q."/>
            <person name="Restrepo S."/>
            <person name="Roy S."/>
            <person name="Sadanandom A."/>
            <person name="Savidor A."/>
            <person name="Schornack S."/>
            <person name="Schwartz D.C."/>
            <person name="Schumann U.D."/>
            <person name="Schwessinger B."/>
            <person name="Seyer L."/>
            <person name="Sharpe T."/>
            <person name="Silvar C."/>
            <person name="Song J."/>
            <person name="Studholme D.J."/>
            <person name="Sykes S."/>
            <person name="Thines M."/>
            <person name="van de Vondervoort P.J."/>
            <person name="Phuntumart V."/>
            <person name="Wawra S."/>
            <person name="Weide R."/>
            <person name="Win J."/>
            <person name="Young C."/>
            <person name="Zhou S."/>
            <person name="Fry W."/>
            <person name="Meyers B.C."/>
            <person name="van West P."/>
            <person name="Ristaino J."/>
            <person name="Govers F."/>
            <person name="Birch P.R."/>
            <person name="Whisson S.C."/>
            <person name="Judelson H.S."/>
            <person name="Nusbaum C."/>
        </authorList>
    </citation>
    <scope>NUCLEOTIDE SEQUENCE [LARGE SCALE GENOMIC DNA]</scope>
    <source>
        <strain evidence="14">T30-4</strain>
    </source>
</reference>
<dbReference type="Gene3D" id="3.40.50.300">
    <property type="entry name" value="P-loop containing nucleotide triphosphate hydrolases"/>
    <property type="match status" value="2"/>
</dbReference>
<dbReference type="VEuPathDB" id="FungiDB:PITG_06671"/>
<dbReference type="CDD" id="cd03244">
    <property type="entry name" value="ABCC_MRP_domain2"/>
    <property type="match status" value="1"/>
</dbReference>
<feature type="domain" description="ABC transporter" evidence="11">
    <location>
        <begin position="466"/>
        <end position="688"/>
    </location>
</feature>
<dbReference type="SUPFAM" id="SSF90123">
    <property type="entry name" value="ABC transporter transmembrane region"/>
    <property type="match status" value="2"/>
</dbReference>
<keyword evidence="3 10" id="KW-0812">Transmembrane</keyword>
<feature type="transmembrane region" description="Helical" evidence="10">
    <location>
        <begin position="958"/>
        <end position="981"/>
    </location>
</feature>
<dbReference type="PROSITE" id="PS50893">
    <property type="entry name" value="ABC_TRANSPORTER_2"/>
    <property type="match status" value="2"/>
</dbReference>
<dbReference type="GeneID" id="9472014"/>
<evidence type="ECO:0000256" key="10">
    <source>
        <dbReference type="SAM" id="Phobius"/>
    </source>
</evidence>
<dbReference type="InterPro" id="IPR036640">
    <property type="entry name" value="ABC1_TM_sf"/>
</dbReference>
<dbReference type="Gene3D" id="1.20.1560.10">
    <property type="entry name" value="ABC transporter type 1, transmembrane domain"/>
    <property type="match status" value="2"/>
</dbReference>
<evidence type="ECO:0000256" key="3">
    <source>
        <dbReference type="ARBA" id="ARBA00022692"/>
    </source>
</evidence>
<dbReference type="AlphaFoldDB" id="D0N5E4"/>
<dbReference type="OrthoDB" id="6500128at2759"/>
<evidence type="ECO:0000256" key="9">
    <source>
        <dbReference type="SAM" id="MobiDB-lite"/>
    </source>
</evidence>
<dbReference type="FunFam" id="3.40.50.300:FF:003492">
    <property type="entry name" value="AGAP012735-PA"/>
    <property type="match status" value="1"/>
</dbReference>
<dbReference type="FunFam" id="1.20.1560.10:FF:000013">
    <property type="entry name" value="ABC transporter C family member 2"/>
    <property type="match status" value="1"/>
</dbReference>
<evidence type="ECO:0000313" key="14">
    <source>
        <dbReference type="Proteomes" id="UP000006643"/>
    </source>
</evidence>
<evidence type="ECO:0000256" key="6">
    <source>
        <dbReference type="ARBA" id="ARBA00022840"/>
    </source>
</evidence>
<keyword evidence="4" id="KW-0677">Repeat</keyword>
<dbReference type="GO" id="GO:0005524">
    <property type="term" value="F:ATP binding"/>
    <property type="evidence" value="ECO:0007669"/>
    <property type="project" value="UniProtKB-KW"/>
</dbReference>
<protein>
    <submittedName>
        <fullName evidence="13">Canalicular multispecific organic anion transporter, putative</fullName>
    </submittedName>
</protein>
<dbReference type="CDD" id="cd03250">
    <property type="entry name" value="ABCC_MRP_domain1"/>
    <property type="match status" value="1"/>
</dbReference>
<dbReference type="InterPro" id="IPR050173">
    <property type="entry name" value="ABC_transporter_C-like"/>
</dbReference>
<dbReference type="InterPro" id="IPR003593">
    <property type="entry name" value="AAA+_ATPase"/>
</dbReference>
<dbReference type="InterPro" id="IPR027417">
    <property type="entry name" value="P-loop_NTPase"/>
</dbReference>
<name>D0N5E4_PHYIT</name>
<feature type="domain" description="ABC transporter" evidence="11">
    <location>
        <begin position="1026"/>
        <end position="1237"/>
    </location>
</feature>
<dbReference type="PANTHER" id="PTHR24223">
    <property type="entry name" value="ATP-BINDING CASSETTE SUB-FAMILY C"/>
    <property type="match status" value="1"/>
</dbReference>
<dbReference type="eggNOG" id="KOG0054">
    <property type="taxonomic scope" value="Eukaryota"/>
</dbReference>
<feature type="transmembrane region" description="Helical" evidence="10">
    <location>
        <begin position="342"/>
        <end position="366"/>
    </location>
</feature>
<keyword evidence="6" id="KW-0067">ATP-binding</keyword>
<comment type="subcellular location">
    <subcellularLocation>
        <location evidence="1">Vacuole membrane</location>
        <topology evidence="1">Multi-pass membrane protein</topology>
    </subcellularLocation>
</comment>
<feature type="transmembrane region" description="Helical" evidence="10">
    <location>
        <begin position="240"/>
        <end position="259"/>
    </location>
</feature>
<evidence type="ECO:0000256" key="1">
    <source>
        <dbReference type="ARBA" id="ARBA00004128"/>
    </source>
</evidence>
<feature type="transmembrane region" description="Helical" evidence="10">
    <location>
        <begin position="843"/>
        <end position="866"/>
    </location>
</feature>
<keyword evidence="8 10" id="KW-0472">Membrane</keyword>
<dbReference type="GO" id="GO:0140359">
    <property type="term" value="F:ABC-type transporter activity"/>
    <property type="evidence" value="ECO:0007669"/>
    <property type="project" value="InterPro"/>
</dbReference>
<evidence type="ECO:0000256" key="8">
    <source>
        <dbReference type="ARBA" id="ARBA00023136"/>
    </source>
</evidence>
<feature type="transmembrane region" description="Helical" evidence="10">
    <location>
        <begin position="378"/>
        <end position="399"/>
    </location>
</feature>
<feature type="transmembrane region" description="Helical" evidence="10">
    <location>
        <begin position="932"/>
        <end position="952"/>
    </location>
</feature>
<dbReference type="CDD" id="cd18580">
    <property type="entry name" value="ABC_6TM_ABCC_D2"/>
    <property type="match status" value="1"/>
</dbReference>
<dbReference type="InterPro" id="IPR044726">
    <property type="entry name" value="ABCC_6TM_D2"/>
</dbReference>
<feature type="transmembrane region" description="Helical" evidence="10">
    <location>
        <begin position="120"/>
        <end position="140"/>
    </location>
</feature>
<dbReference type="OMA" id="EACIFGY"/>
<feature type="transmembrane region" description="Helical" evidence="10">
    <location>
        <begin position="759"/>
        <end position="777"/>
    </location>
</feature>
<dbReference type="SMART" id="SM00382">
    <property type="entry name" value="AAA"/>
    <property type="match status" value="2"/>
</dbReference>
<dbReference type="Proteomes" id="UP000006643">
    <property type="component" value="Unassembled WGS sequence"/>
</dbReference>
<dbReference type="FunFam" id="3.40.50.300:FF:000997">
    <property type="entry name" value="Multidrug resistance-associated protein 1"/>
    <property type="match status" value="1"/>
</dbReference>
<dbReference type="Pfam" id="PF00664">
    <property type="entry name" value="ABC_membrane"/>
    <property type="match status" value="2"/>
</dbReference>
<organism evidence="13 14">
    <name type="scientific">Phytophthora infestans (strain T30-4)</name>
    <name type="common">Potato late blight agent</name>
    <dbReference type="NCBI Taxonomy" id="403677"/>
    <lineage>
        <taxon>Eukaryota</taxon>
        <taxon>Sar</taxon>
        <taxon>Stramenopiles</taxon>
        <taxon>Oomycota</taxon>
        <taxon>Peronosporomycetes</taxon>
        <taxon>Peronosporales</taxon>
        <taxon>Peronosporaceae</taxon>
        <taxon>Phytophthora</taxon>
    </lineage>
</organism>
<gene>
    <name evidence="13" type="ORF">PITG_06671</name>
</gene>
<feature type="transmembrane region" description="Helical" evidence="10">
    <location>
        <begin position="265"/>
        <end position="286"/>
    </location>
</feature>
<keyword evidence="2" id="KW-0813">Transport</keyword>
<dbReference type="PROSITE" id="PS00211">
    <property type="entry name" value="ABC_TRANSPORTER_1"/>
    <property type="match status" value="1"/>
</dbReference>
<dbReference type="CDD" id="cd18579">
    <property type="entry name" value="ABC_6TM_ABCC_D1"/>
    <property type="match status" value="1"/>
</dbReference>
<dbReference type="RefSeq" id="XP_002998749.1">
    <property type="nucleotide sequence ID" value="XM_002998703.1"/>
</dbReference>
<evidence type="ECO:0000259" key="12">
    <source>
        <dbReference type="PROSITE" id="PS50929"/>
    </source>
</evidence>
<dbReference type="HOGENOM" id="CLU_000604_27_1_1"/>
<feature type="domain" description="ABC transmembrane type-1" evidence="12">
    <location>
        <begin position="759"/>
        <end position="989"/>
    </location>
</feature>
<proteinExistence type="predicted"/>
<feature type="transmembrane region" description="Helical" evidence="10">
    <location>
        <begin position="160"/>
        <end position="183"/>
    </location>
</feature>
<dbReference type="KEGG" id="pif:PITG_06671"/>
<dbReference type="GO" id="GO:0016887">
    <property type="term" value="F:ATP hydrolysis activity"/>
    <property type="evidence" value="ECO:0007669"/>
    <property type="project" value="InterPro"/>
</dbReference>
<accession>D0N5E4</accession>
<dbReference type="GO" id="GO:0005774">
    <property type="term" value="C:vacuolar membrane"/>
    <property type="evidence" value="ECO:0007669"/>
    <property type="project" value="UniProtKB-SubCell"/>
</dbReference>
<evidence type="ECO:0000256" key="2">
    <source>
        <dbReference type="ARBA" id="ARBA00022448"/>
    </source>
</evidence>
<keyword evidence="5" id="KW-0547">Nucleotide-binding</keyword>
<dbReference type="EMBL" id="DS028125">
    <property type="protein sequence ID" value="EEY70102.1"/>
    <property type="molecule type" value="Genomic_DNA"/>
</dbReference>
<dbReference type="InterPro" id="IPR003439">
    <property type="entry name" value="ABC_transporter-like_ATP-bd"/>
</dbReference>
<evidence type="ECO:0000256" key="4">
    <source>
        <dbReference type="ARBA" id="ARBA00022737"/>
    </source>
</evidence>
<dbReference type="InterPro" id="IPR011527">
    <property type="entry name" value="ABC1_TM_dom"/>
</dbReference>
<dbReference type="InterPro" id="IPR017871">
    <property type="entry name" value="ABC_transporter-like_CS"/>
</dbReference>
<feature type="domain" description="ABC transmembrane type-1" evidence="12">
    <location>
        <begin position="120"/>
        <end position="401"/>
    </location>
</feature>
<evidence type="ECO:0000259" key="11">
    <source>
        <dbReference type="PROSITE" id="PS50893"/>
    </source>
</evidence>
<feature type="region of interest" description="Disordered" evidence="9">
    <location>
        <begin position="689"/>
        <end position="711"/>
    </location>
</feature>
<dbReference type="SUPFAM" id="SSF52540">
    <property type="entry name" value="P-loop containing nucleoside triphosphate hydrolases"/>
    <property type="match status" value="2"/>
</dbReference>
<dbReference type="InParanoid" id="D0N5E4"/>
<dbReference type="FunCoup" id="D0N5E4">
    <property type="interactions" value="3"/>
</dbReference>
<sequence length="1245" mass="137290">MESIQHYVSAPSTPRSVLANERIANESNAKPATTQLFSQLPNPLSTASVLAVMMVQWLQPLVGLGAKHVLEKEDIWPICANDSCASLQSRFRMVYTPHKKLPFGLSPVAMAFIATFKREILVVLGSCLLYIFALSSQSYVAQAVLQFLAGEVNLFHVENGYWLLVFMAAASILAASSLTYVFFVSSRTGANMRSLVMDLVYQKSLRLSCVARQQYSTGEVLTLMSVDAERVFTVMMESPWLVVGPVSFVISVVLIGFLFDFTSAAGGAVTLMVVSIASVQFGNTIARIQHDLLDERVKVTSESLQGIRVMKFYAWEELLAHRVEKIRAKEIALLRKFHLYQVVNTVMLFLTPAFLSGVTFGIYVAVNGKISVIDAFTLIAMVNICRTALIQLPVAISAYSQARIAFARIDLYLSSDDKTADVVVVTPALEGNEVSTHTLREASELGFGVDCNGLSFSRSSSSVRASMPADVRDEERRSFRLEGVDLEIDNGSLVMIIGTVGAGKSSLLNALLGEMTLKRGSLDLRGDVSYVSQETWIRNLNVRDNILFGESFDVERYETVLEASELTMDLRALPHGDRTEIGERGINLSGRQKARVAIARAMYRSHYDVLLLDDPLSAVDSHVAHGIFDKCIMGLAKSKTRILVLNSHYDLINRADKVLVMRDGTIAGDGTYEEVMAMFPELDMTQTASGNSDGAGWHSNHDPTQDKQAPVKTSVPATGAQIEEGTEDSQQLIQEEDRIKGTVASDVYKTYFDESGMNGLVVIFLIVVFYTTCVRTSKNLHNDLFRRVLGAPVNRYFDVTPVGRVLNRFSNDLDQVDSVLPKDYQIVAQHASMALGSFVVSAFVSYWIAVAYIPIIVVFVVTARYFKKTSCEVKRLEGVTRTPVYNLFSETLSGLQTIRAFKMQDTFKLLNKKVVDENANMYITYWSAGRWLAARLDMLSVVIIVIVTAYLVSTKGQLSAMTAGLSLTYSLMLTAVVQWVTRAVDHVDSAMTSVERLLHFRNIPQEEDASDCTPLNSSVWPLQGAIKFDNLCLKYRPELPLVLRGVSMDIRGGEKVDICGRTGAGKTLTKSSLMIALFRICEFDNGSVTIDGPLRENLNPFGEYSDTEIWTVLQQVHMADSLAKWSAGLDFEVSECGDNLSVGQRQLVCIGRALLKNSKIVVLDEGTANVDTATDALIQATIRQTFADKTVLTIAHRINTIMHCNKIAVMDAGQVVEFGSPADLLAQSESIFASLAKHSEEKFLC</sequence>
<dbReference type="PROSITE" id="PS50929">
    <property type="entry name" value="ABC_TM1F"/>
    <property type="match status" value="2"/>
</dbReference>
<evidence type="ECO:0000256" key="7">
    <source>
        <dbReference type="ARBA" id="ARBA00022989"/>
    </source>
</evidence>
<dbReference type="Pfam" id="PF00005">
    <property type="entry name" value="ABC_tran"/>
    <property type="match status" value="2"/>
</dbReference>
<keyword evidence="14" id="KW-1185">Reference proteome</keyword>
<dbReference type="InterPro" id="IPR044746">
    <property type="entry name" value="ABCC_6TM_D1"/>
</dbReference>
<keyword evidence="7 10" id="KW-1133">Transmembrane helix</keyword>
<dbReference type="PANTHER" id="PTHR24223:SF443">
    <property type="entry name" value="MULTIDRUG-RESISTANCE LIKE PROTEIN 1, ISOFORM I"/>
    <property type="match status" value="1"/>
</dbReference>